<dbReference type="AlphaFoldDB" id="A0A225V793"/>
<dbReference type="SUPFAM" id="SSF56112">
    <property type="entry name" value="Protein kinase-like (PK-like)"/>
    <property type="match status" value="1"/>
</dbReference>
<keyword evidence="3" id="KW-1185">Reference proteome</keyword>
<dbReference type="Proteomes" id="UP000198211">
    <property type="component" value="Unassembled WGS sequence"/>
</dbReference>
<dbReference type="Pfam" id="PF07714">
    <property type="entry name" value="PK_Tyr_Ser-Thr"/>
    <property type="match status" value="1"/>
</dbReference>
<dbReference type="Gene3D" id="3.30.200.20">
    <property type="entry name" value="Phosphorylase Kinase, domain 1"/>
    <property type="match status" value="1"/>
</dbReference>
<sequence>MVVEKPPVNLSVVFDTEYNLNKSVTEEVHYPVEGIDDFIVPKMGQKVTIAISCLKPMCKDIPEALGNEDMLQHVVNRLTGLLQVLRMPGSIKDFTAVMEGFVSILDLFYDMLTRCDLGRELSSTSAVASFCSARAAAQNVAIFHQEIDRLLTVTQLRDTSHATLSDIRDSSSDSIDTTLATEDIHNWQVKWNKMRREELRAFHAWLKNTEGLKQQLSDPKIRLEAQMLLQFELHKRRSSYPNSVLEAITKAIKVLEALTPDAGSFPPYEVVLGKYIAQGSFGDVYHGKWFDTEVVVKILKPQSSATATKGISPPTSTSASSAENAMELFRREADHWFMLNHQNVVHLYGACHVGTLSFVCEPTKSISLNAHVKSLAFVKPGYNYDEKGGDPSDIMRCLLMAGIGLKYLHKHDIVLAT</sequence>
<reference evidence="3" key="1">
    <citation type="submission" date="2017-03" db="EMBL/GenBank/DDBJ databases">
        <title>Phytopthora megakarya and P. palmivora, two closely related causual agents of cacao black pod achieved similar genome size and gene model numbers by different mechanisms.</title>
        <authorList>
            <person name="Ali S."/>
            <person name="Shao J."/>
            <person name="Larry D.J."/>
            <person name="Kronmiller B."/>
            <person name="Shen D."/>
            <person name="Strem M.D."/>
            <person name="Melnick R.L."/>
            <person name="Guiltinan M.J."/>
            <person name="Tyler B.M."/>
            <person name="Meinhardt L.W."/>
            <person name="Bailey B.A."/>
        </authorList>
    </citation>
    <scope>NUCLEOTIDE SEQUENCE [LARGE SCALE GENOMIC DNA]</scope>
    <source>
        <strain evidence="3">zdho120</strain>
    </source>
</reference>
<dbReference type="STRING" id="4795.A0A225V793"/>
<keyword evidence="2" id="KW-0418">Kinase</keyword>
<proteinExistence type="predicted"/>
<dbReference type="EMBL" id="NBNE01007051">
    <property type="protein sequence ID" value="OWZ01172.1"/>
    <property type="molecule type" value="Genomic_DNA"/>
</dbReference>
<organism evidence="2 3">
    <name type="scientific">Phytophthora megakarya</name>
    <dbReference type="NCBI Taxonomy" id="4795"/>
    <lineage>
        <taxon>Eukaryota</taxon>
        <taxon>Sar</taxon>
        <taxon>Stramenopiles</taxon>
        <taxon>Oomycota</taxon>
        <taxon>Peronosporomycetes</taxon>
        <taxon>Peronosporales</taxon>
        <taxon>Peronosporaceae</taxon>
        <taxon>Phytophthora</taxon>
    </lineage>
</organism>
<name>A0A225V793_9STRA</name>
<dbReference type="PANTHER" id="PTHR44329">
    <property type="entry name" value="SERINE/THREONINE-PROTEIN KINASE TNNI3K-RELATED"/>
    <property type="match status" value="1"/>
</dbReference>
<feature type="domain" description="Protein kinase" evidence="1">
    <location>
        <begin position="270"/>
        <end position="417"/>
    </location>
</feature>
<dbReference type="PROSITE" id="PS50011">
    <property type="entry name" value="PROTEIN_KINASE_DOM"/>
    <property type="match status" value="1"/>
</dbReference>
<dbReference type="InterPro" id="IPR020635">
    <property type="entry name" value="Tyr_kinase_cat_dom"/>
</dbReference>
<dbReference type="GO" id="GO:0005524">
    <property type="term" value="F:ATP binding"/>
    <property type="evidence" value="ECO:0007669"/>
    <property type="project" value="InterPro"/>
</dbReference>
<dbReference type="GO" id="GO:0004674">
    <property type="term" value="F:protein serine/threonine kinase activity"/>
    <property type="evidence" value="ECO:0007669"/>
    <property type="project" value="TreeGrafter"/>
</dbReference>
<dbReference type="InterPro" id="IPR000719">
    <property type="entry name" value="Prot_kinase_dom"/>
</dbReference>
<dbReference type="PANTHER" id="PTHR44329:SF214">
    <property type="entry name" value="PROTEIN KINASE DOMAIN-CONTAINING PROTEIN"/>
    <property type="match status" value="1"/>
</dbReference>
<keyword evidence="2" id="KW-0808">Transferase</keyword>
<dbReference type="InterPro" id="IPR001245">
    <property type="entry name" value="Ser-Thr/Tyr_kinase_cat_dom"/>
</dbReference>
<dbReference type="OrthoDB" id="112492at2759"/>
<dbReference type="InterPro" id="IPR051681">
    <property type="entry name" value="Ser/Thr_Kinases-Pseudokinases"/>
</dbReference>
<protein>
    <submittedName>
        <fullName evidence="2">TKL protein kinase</fullName>
    </submittedName>
</protein>
<dbReference type="SMART" id="SM00219">
    <property type="entry name" value="TyrKc"/>
    <property type="match status" value="1"/>
</dbReference>
<comment type="caution">
    <text evidence="2">The sequence shown here is derived from an EMBL/GenBank/DDBJ whole genome shotgun (WGS) entry which is preliminary data.</text>
</comment>
<dbReference type="InterPro" id="IPR011009">
    <property type="entry name" value="Kinase-like_dom_sf"/>
</dbReference>
<evidence type="ECO:0000313" key="3">
    <source>
        <dbReference type="Proteomes" id="UP000198211"/>
    </source>
</evidence>
<accession>A0A225V793</accession>
<dbReference type="GO" id="GO:0004713">
    <property type="term" value="F:protein tyrosine kinase activity"/>
    <property type="evidence" value="ECO:0007669"/>
    <property type="project" value="InterPro"/>
</dbReference>
<evidence type="ECO:0000313" key="2">
    <source>
        <dbReference type="EMBL" id="OWZ01172.1"/>
    </source>
</evidence>
<gene>
    <name evidence="2" type="ORF">PHMEG_00027501</name>
</gene>
<evidence type="ECO:0000259" key="1">
    <source>
        <dbReference type="PROSITE" id="PS50011"/>
    </source>
</evidence>